<dbReference type="InterPro" id="IPR032675">
    <property type="entry name" value="LRR_dom_sf"/>
</dbReference>
<dbReference type="EMBL" id="GECU01015128">
    <property type="protein sequence ID" value="JAS92578.1"/>
    <property type="molecule type" value="Transcribed_RNA"/>
</dbReference>
<name>A0A1B6K1A2_9HEMI</name>
<evidence type="ECO:0000313" key="2">
    <source>
        <dbReference type="EMBL" id="JAT05240.1"/>
    </source>
</evidence>
<sequence length="509" mass="58243">MPQLKIPPTLYNAALSKTRVWIVSVASAIYRRSGNYENVLCQQAILQFNLYLTSNIPTHIIDELYNSSEILFDSEDGNQSQLSPFEKHITFDQRIVLSLYIHKNMKRLTAHKIVNDNFWKSKLLCLQNLLRLDLNKVCTDEILEVVGQCCKNLEFVNIVSKSCHTRTKDRHNALKLQLCVSDTGLSHLSNCKQLKEIQMTCIIRKGCGGRQITNEGIKRLLLSLPSLRRINYTDTGILLDSITEVGKLSLISVTDYHPRADRIPKIEAMCPYLTELHLTYAFSSDDHRSYVISALSSSKLKISTLSLTNFPFDDCLIKYLELKGTYLREFNFVSSFIQSVNELFRLLGWTCPNLENLHVHFHLFDRGFFSDQYPFNSSVCSNNKLFSNLKSLTIKGVYWDSSQVLPLLLKNAACIKKIVLNNHSYSGCLDELLQHIQQSNPFLHLESVSFLKGVHVSFQFLRTFLLACPMLRSVTVENESQAYFELVVQLREELLAKNVDVNIDVYGTC</sequence>
<dbReference type="EMBL" id="GECU01002467">
    <property type="protein sequence ID" value="JAT05240.1"/>
    <property type="molecule type" value="Transcribed_RNA"/>
</dbReference>
<proteinExistence type="predicted"/>
<protein>
    <submittedName>
        <fullName evidence="2">Uncharacterized protein</fullName>
    </submittedName>
</protein>
<accession>A0A1B6K1A2</accession>
<organism evidence="2">
    <name type="scientific">Homalodisca liturata</name>
    <dbReference type="NCBI Taxonomy" id="320908"/>
    <lineage>
        <taxon>Eukaryota</taxon>
        <taxon>Metazoa</taxon>
        <taxon>Ecdysozoa</taxon>
        <taxon>Arthropoda</taxon>
        <taxon>Hexapoda</taxon>
        <taxon>Insecta</taxon>
        <taxon>Pterygota</taxon>
        <taxon>Neoptera</taxon>
        <taxon>Paraneoptera</taxon>
        <taxon>Hemiptera</taxon>
        <taxon>Auchenorrhyncha</taxon>
        <taxon>Membracoidea</taxon>
        <taxon>Cicadellidae</taxon>
        <taxon>Cicadellinae</taxon>
        <taxon>Proconiini</taxon>
        <taxon>Homalodisca</taxon>
    </lineage>
</organism>
<evidence type="ECO:0000313" key="1">
    <source>
        <dbReference type="EMBL" id="JAS92578.1"/>
    </source>
</evidence>
<dbReference type="Gene3D" id="3.80.10.10">
    <property type="entry name" value="Ribonuclease Inhibitor"/>
    <property type="match status" value="1"/>
</dbReference>
<gene>
    <name evidence="1" type="ORF">g.15627</name>
    <name evidence="2" type="ORF">g.15629</name>
</gene>
<dbReference type="AlphaFoldDB" id="A0A1B6K1A2"/>
<reference evidence="2" key="1">
    <citation type="submission" date="2015-11" db="EMBL/GenBank/DDBJ databases">
        <title>De novo transcriptome assembly of four potential Pierce s Disease insect vectors from Arizona vineyards.</title>
        <authorList>
            <person name="Tassone E.E."/>
        </authorList>
    </citation>
    <scope>NUCLEOTIDE SEQUENCE</scope>
</reference>
<dbReference type="SUPFAM" id="SSF52047">
    <property type="entry name" value="RNI-like"/>
    <property type="match status" value="1"/>
</dbReference>